<dbReference type="RefSeq" id="WP_345567143.1">
    <property type="nucleotide sequence ID" value="NZ_BAABDQ010000014.1"/>
</dbReference>
<dbReference type="Proteomes" id="UP001500630">
    <property type="component" value="Unassembled WGS sequence"/>
</dbReference>
<dbReference type="Gene3D" id="1.25.40.10">
    <property type="entry name" value="Tetratricopeptide repeat domain"/>
    <property type="match status" value="1"/>
</dbReference>
<dbReference type="SUPFAM" id="SSF48452">
    <property type="entry name" value="TPR-like"/>
    <property type="match status" value="1"/>
</dbReference>
<evidence type="ECO:0008006" key="4">
    <source>
        <dbReference type="Google" id="ProtNLM"/>
    </source>
</evidence>
<keyword evidence="3" id="KW-1185">Reference proteome</keyword>
<organism evidence="2 3">
    <name type="scientific">Nonomuraea rosea</name>
    <dbReference type="NCBI Taxonomy" id="638574"/>
    <lineage>
        <taxon>Bacteria</taxon>
        <taxon>Bacillati</taxon>
        <taxon>Actinomycetota</taxon>
        <taxon>Actinomycetes</taxon>
        <taxon>Streptosporangiales</taxon>
        <taxon>Streptosporangiaceae</taxon>
        <taxon>Nonomuraea</taxon>
    </lineage>
</organism>
<proteinExistence type="predicted"/>
<dbReference type="PROSITE" id="PS50005">
    <property type="entry name" value="TPR"/>
    <property type="match status" value="1"/>
</dbReference>
<dbReference type="Pfam" id="PF14559">
    <property type="entry name" value="TPR_19"/>
    <property type="match status" value="1"/>
</dbReference>
<dbReference type="CDD" id="cd05483">
    <property type="entry name" value="retropepsin_like_bacteria"/>
    <property type="match status" value="1"/>
</dbReference>
<dbReference type="InterPro" id="IPR034122">
    <property type="entry name" value="Retropepsin-like_bacterial"/>
</dbReference>
<dbReference type="Pfam" id="PF13650">
    <property type="entry name" value="Asp_protease_2"/>
    <property type="match status" value="1"/>
</dbReference>
<evidence type="ECO:0000313" key="2">
    <source>
        <dbReference type="EMBL" id="GAA3572492.1"/>
    </source>
</evidence>
<dbReference type="PROSITE" id="PS51318">
    <property type="entry name" value="TAT"/>
    <property type="match status" value="1"/>
</dbReference>
<dbReference type="EMBL" id="BAABDQ010000014">
    <property type="protein sequence ID" value="GAA3572492.1"/>
    <property type="molecule type" value="Genomic_DNA"/>
</dbReference>
<evidence type="ECO:0000313" key="3">
    <source>
        <dbReference type="Proteomes" id="UP001500630"/>
    </source>
</evidence>
<accession>A0ABP6XVL3</accession>
<comment type="caution">
    <text evidence="2">The sequence shown here is derived from an EMBL/GenBank/DDBJ whole genome shotgun (WGS) entry which is preliminary data.</text>
</comment>
<sequence length="446" mass="49128">MHDAEISSGLDRRQFLRRAGLAAGAGAALPLLGLGGPSAMAAAPRSADDPDQLFKDGQFRRAEQGYRRRLAENADNAQAAAQIGYIALLSNRFADAERFLKRAVSLKPDDEFSLYQLADCYVRQDRLSEAVPWLRKRGELTGSQTDLATAKLYETIRGIPWRVHGPQSTRIPLLGLEPLPHMMISINGTQPRIFQLDTGATTAGLSMQLAKEAGLEVISESRGSADGQQFTMYYGIAKSVRIGDLEVRNVPVHWNEADRPDLPDGTEAQGTIGTVHFYHFLTTMDYGHQQFVMRRKTGANLRRFRAEAARLKGDVLPLWLAKDHFPCTLGSLNDFGPRVVTFDTGGPGRGVGTSLDFAERAGIELGEPEQGRGGVRYPIAPAEISLGKATRRRIKGWAEEKPKVGAGMKFDTIANFTHDFFKPFAITFDYTHMNLYITGDSMNPDT</sequence>
<protein>
    <recommendedName>
        <fullName evidence="4">Tetratricopeptide repeat protein</fullName>
    </recommendedName>
</protein>
<dbReference type="InterPro" id="IPR006311">
    <property type="entry name" value="TAT_signal"/>
</dbReference>
<dbReference type="InterPro" id="IPR011990">
    <property type="entry name" value="TPR-like_helical_dom_sf"/>
</dbReference>
<dbReference type="SUPFAM" id="SSF50630">
    <property type="entry name" value="Acid proteases"/>
    <property type="match status" value="1"/>
</dbReference>
<reference evidence="3" key="1">
    <citation type="journal article" date="2019" name="Int. J. Syst. Evol. Microbiol.">
        <title>The Global Catalogue of Microorganisms (GCM) 10K type strain sequencing project: providing services to taxonomists for standard genome sequencing and annotation.</title>
        <authorList>
            <consortium name="The Broad Institute Genomics Platform"/>
            <consortium name="The Broad Institute Genome Sequencing Center for Infectious Disease"/>
            <person name="Wu L."/>
            <person name="Ma J."/>
        </authorList>
    </citation>
    <scope>NUCLEOTIDE SEQUENCE [LARGE SCALE GENOMIC DNA]</scope>
    <source>
        <strain evidence="3">JCM 17326</strain>
    </source>
</reference>
<feature type="repeat" description="TPR" evidence="1">
    <location>
        <begin position="77"/>
        <end position="110"/>
    </location>
</feature>
<dbReference type="InterPro" id="IPR019734">
    <property type="entry name" value="TPR_rpt"/>
</dbReference>
<name>A0ABP6XVL3_9ACTN</name>
<evidence type="ECO:0000256" key="1">
    <source>
        <dbReference type="PROSITE-ProRule" id="PRU00339"/>
    </source>
</evidence>
<keyword evidence="1" id="KW-0802">TPR repeat</keyword>
<gene>
    <name evidence="2" type="ORF">GCM10022419_061750</name>
</gene>
<dbReference type="InterPro" id="IPR021109">
    <property type="entry name" value="Peptidase_aspartic_dom_sf"/>
</dbReference>
<dbReference type="Gene3D" id="2.40.70.10">
    <property type="entry name" value="Acid Proteases"/>
    <property type="match status" value="1"/>
</dbReference>